<evidence type="ECO:0000313" key="2">
    <source>
        <dbReference type="EMBL" id="OIJ25769.1"/>
    </source>
</evidence>
<dbReference type="PANTHER" id="PTHR46696">
    <property type="entry name" value="P450, PUTATIVE (EUROFUNG)-RELATED"/>
    <property type="match status" value="1"/>
</dbReference>
<dbReference type="GO" id="GO:0016705">
    <property type="term" value="F:oxidoreductase activity, acting on paired donors, with incorporation or reduction of molecular oxygen"/>
    <property type="evidence" value="ECO:0007669"/>
    <property type="project" value="InterPro"/>
</dbReference>
<dbReference type="AlphaFoldDB" id="A0A1J4N5P5"/>
<dbReference type="Proteomes" id="UP000033772">
    <property type="component" value="Unassembled WGS sequence"/>
</dbReference>
<dbReference type="GO" id="GO:0005506">
    <property type="term" value="F:iron ion binding"/>
    <property type="evidence" value="ECO:0007669"/>
    <property type="project" value="InterPro"/>
</dbReference>
<dbReference type="GO" id="GO:0020037">
    <property type="term" value="F:heme binding"/>
    <property type="evidence" value="ECO:0007669"/>
    <property type="project" value="InterPro"/>
</dbReference>
<comment type="caution">
    <text evidence="2">The sequence shown here is derived from an EMBL/GenBank/DDBJ whole genome shotgun (WGS) entry which is preliminary data.</text>
</comment>
<dbReference type="STRING" id="1844.UG56_016175"/>
<evidence type="ECO:0008006" key="4">
    <source>
        <dbReference type="Google" id="ProtNLM"/>
    </source>
</evidence>
<sequence length="410" mass="45539">MTPTRTVRLADLTDLVHAPDTVGPRAREVHARLRAEWGPVAPGELSPGVRVWFAMGYAEFSEVIRNEEVFSRNGDNWSAVQEGKILPDMPIYPFVTTRQNSFHNDGELRRRLRSPVDRALSRVDEHGYAAQVRGICNDLVDDMLERGEADLVQDYAVLIPLLSVAAMFGMGQEVGDSMRKAAHKVLGGGQLAQEGVIELAVEIVDHIAKRRREPQDDLTSHLIDDPGLWDDNEVMEAMIVMIIAGNELTIATITQTLLLMLSDERFAGRLRGGRLDVDQAIEEVMWRDPPCYNITPRFALRDVELGGQLIRKGDAVVPCIAAANLDPVMTGDDPWLEIGNRAHMSWSAGPHACPAMRPGTIIVQAAVRTVLERLPEVTLAVPADRVERNTDSLSYRYPTSMPVRFVRTLT</sequence>
<proteinExistence type="inferred from homology"/>
<evidence type="ECO:0000256" key="1">
    <source>
        <dbReference type="ARBA" id="ARBA00010617"/>
    </source>
</evidence>
<name>A0A1J4N5P5_9ACTN</name>
<dbReference type="SUPFAM" id="SSF48264">
    <property type="entry name" value="Cytochrome P450"/>
    <property type="match status" value="1"/>
</dbReference>
<dbReference type="InterPro" id="IPR036396">
    <property type="entry name" value="Cyt_P450_sf"/>
</dbReference>
<dbReference type="PRINTS" id="PR00359">
    <property type="entry name" value="BP450"/>
</dbReference>
<accession>A0A1J4N5P5</accession>
<gene>
    <name evidence="2" type="ORF">UG56_016175</name>
</gene>
<dbReference type="Gene3D" id="1.10.630.10">
    <property type="entry name" value="Cytochrome P450"/>
    <property type="match status" value="1"/>
</dbReference>
<evidence type="ECO:0000313" key="3">
    <source>
        <dbReference type="Proteomes" id="UP000033772"/>
    </source>
</evidence>
<reference evidence="2" key="1">
    <citation type="submission" date="2016-10" db="EMBL/GenBank/DDBJ databases">
        <title>Draft Genome Sequence of Nocardioides luteus Strain BAFB, an Alkane-Degrading Bacterium Isolated from JP-7 Polluted Soil.</title>
        <authorList>
            <person name="Brown L."/>
            <person name="Ruiz O.N."/>
            <person name="Gunasekera T."/>
        </authorList>
    </citation>
    <scope>NUCLEOTIDE SEQUENCE [LARGE SCALE GENOMIC DNA]</scope>
    <source>
        <strain evidence="2">BAFB</strain>
    </source>
</reference>
<organism evidence="2 3">
    <name type="scientific">Nocardioides luteus</name>
    <dbReference type="NCBI Taxonomy" id="1844"/>
    <lineage>
        <taxon>Bacteria</taxon>
        <taxon>Bacillati</taxon>
        <taxon>Actinomycetota</taxon>
        <taxon>Actinomycetes</taxon>
        <taxon>Propionibacteriales</taxon>
        <taxon>Nocardioidaceae</taxon>
        <taxon>Nocardioides</taxon>
    </lineage>
</organism>
<comment type="similarity">
    <text evidence="1">Belongs to the cytochrome P450 family.</text>
</comment>
<dbReference type="GO" id="GO:0004497">
    <property type="term" value="F:monooxygenase activity"/>
    <property type="evidence" value="ECO:0007669"/>
    <property type="project" value="InterPro"/>
</dbReference>
<dbReference type="InterPro" id="IPR002397">
    <property type="entry name" value="Cyt_P450_B"/>
</dbReference>
<dbReference type="PANTHER" id="PTHR46696:SF1">
    <property type="entry name" value="CYTOCHROME P450 YJIB-RELATED"/>
    <property type="match status" value="1"/>
</dbReference>
<dbReference type="EMBL" id="JZDQ02000022">
    <property type="protein sequence ID" value="OIJ25769.1"/>
    <property type="molecule type" value="Genomic_DNA"/>
</dbReference>
<protein>
    <recommendedName>
        <fullName evidence="4">Cytochrome</fullName>
    </recommendedName>
</protein>
<keyword evidence="3" id="KW-1185">Reference proteome</keyword>